<accession>A0ACD0NYE3</accession>
<name>A0ACD0NYE3_9BASI</name>
<dbReference type="EMBL" id="KZ819892">
    <property type="protein sequence ID" value="PWN50848.1"/>
    <property type="molecule type" value="Genomic_DNA"/>
</dbReference>
<sequence>MSQATQEPTQVTENDATNAASAASETNPRPEGMVQEQDGRLGEEAEEEEKEEEEEEQRFRGRSKERMLNGLPLVSDAFERGSVAAFSGNREGRVKKKDASTTSTARTSLTMVDEDRMAYNGKSLPSSPLSKDGTCHCWRDQGKACHLEAEHKDGSGLGDLVEKALWNVSEKLGASRTDPCVGEGVRSVDFEKRLDLETGSCEKGEGGEMDEVNVVVPPDGGLKAWLVVAGTFAMIMTNFGLVTSYGIFQTYYKQHQLSHLAAAQITWIGSLQTFFVYGGSFLFGKLCDDHGPKWLLITGSLYWQFVLVHGIIFGIGGSMIFLPSLTIVNQYFDKKRGQAMGVIIGAASLGGVVWPLILQSLFDSKLGFQWGTRLASLILATFLGLGCLTMKPLLPPKKTTSWKGYLSIFKGDANYVLFVLGVTFLWINFFTPYFYIPSIASRYGFGKGGVLGGISPSNCVTVMNASSFFGRILSGPISDRVGRLNVLILSSIFSTLILFTGFTTVGDPAGVLIIAILYGITSGAMIAIAPAALGQITVRKEELGTRMGALWSLVSPGLLIGPVVASNLVERMGGDYLGFSLWAASTCLLGVVVLLVTRFRILSGATSFWAVV</sequence>
<evidence type="ECO:0000313" key="1">
    <source>
        <dbReference type="EMBL" id="PWN50848.1"/>
    </source>
</evidence>
<reference evidence="1 2" key="1">
    <citation type="journal article" date="2018" name="Mol. Biol. Evol.">
        <title>Broad Genomic Sampling Reveals a Smut Pathogenic Ancestry of the Fungal Clade Ustilaginomycotina.</title>
        <authorList>
            <person name="Kijpornyongpan T."/>
            <person name="Mondo S.J."/>
            <person name="Barry K."/>
            <person name="Sandor L."/>
            <person name="Lee J."/>
            <person name="Lipzen A."/>
            <person name="Pangilinan J."/>
            <person name="LaButti K."/>
            <person name="Hainaut M."/>
            <person name="Henrissat B."/>
            <person name="Grigoriev I.V."/>
            <person name="Spatafora J.W."/>
            <person name="Aime M.C."/>
        </authorList>
    </citation>
    <scope>NUCLEOTIDE SEQUENCE [LARGE SCALE GENOMIC DNA]</scope>
    <source>
        <strain evidence="1 2">SA 807</strain>
    </source>
</reference>
<organism evidence="1 2">
    <name type="scientific">Violaceomyces palustris</name>
    <dbReference type="NCBI Taxonomy" id="1673888"/>
    <lineage>
        <taxon>Eukaryota</taxon>
        <taxon>Fungi</taxon>
        <taxon>Dikarya</taxon>
        <taxon>Basidiomycota</taxon>
        <taxon>Ustilaginomycotina</taxon>
        <taxon>Ustilaginomycetes</taxon>
        <taxon>Violaceomycetales</taxon>
        <taxon>Violaceomycetaceae</taxon>
        <taxon>Violaceomyces</taxon>
    </lineage>
</organism>
<gene>
    <name evidence="1" type="ORF">IE53DRAFT_368559</name>
</gene>
<dbReference type="Proteomes" id="UP000245626">
    <property type="component" value="Unassembled WGS sequence"/>
</dbReference>
<proteinExistence type="predicted"/>
<evidence type="ECO:0000313" key="2">
    <source>
        <dbReference type="Proteomes" id="UP000245626"/>
    </source>
</evidence>
<keyword evidence="2" id="KW-1185">Reference proteome</keyword>
<protein>
    <submittedName>
        <fullName evidence="1">MFS general substrate transporter</fullName>
    </submittedName>
</protein>